<sequence length="217" mass="23791">MSATEPSPNLAATLPTGVATAHGAIWQSHVIDRRQREQLNGHRGAIVWFTGLSGAGKSTLAGALEQALYRQGVRTYLLDGDNVRHGLCADLGFSLAERQENIRRVGEVSKLMLDAGLVVLTAFISPQRAERDSVRQQVDPDQFIEVFVDTPLTECERRDVKGLYKKARAGQIQDFTGIDAVYEAPHNPEVHLQSAEHSVDELVVTLLEALSARGIIR</sequence>
<dbReference type="FunFam" id="3.40.50.300:FF:000212">
    <property type="entry name" value="Adenylyl-sulfate kinase"/>
    <property type="match status" value="1"/>
</dbReference>
<dbReference type="InterPro" id="IPR002891">
    <property type="entry name" value="APS"/>
</dbReference>
<dbReference type="Gene3D" id="3.40.50.300">
    <property type="entry name" value="P-loop containing nucleotide triphosphate hydrolases"/>
    <property type="match status" value="1"/>
</dbReference>
<dbReference type="PANTHER" id="PTHR11055:SF63">
    <property type="entry name" value="ADENYLYL-SULFATE KINASE 1, CHLOROPLASTIC"/>
    <property type="match status" value="1"/>
</dbReference>
<comment type="pathway">
    <text evidence="3 15 16">Sulfur metabolism; hydrogen sulfide biosynthesis; sulfite from sulfate: step 2/3.</text>
</comment>
<evidence type="ECO:0000256" key="15">
    <source>
        <dbReference type="HAMAP-Rule" id="MF_00065"/>
    </source>
</evidence>
<dbReference type="GO" id="GO:0005524">
    <property type="term" value="F:ATP binding"/>
    <property type="evidence" value="ECO:0007669"/>
    <property type="project" value="UniProtKB-UniRule"/>
</dbReference>
<dbReference type="EC" id="2.7.1.25" evidence="5 15"/>
<reference evidence="18" key="1">
    <citation type="submission" date="2021-03" db="EMBL/GenBank/DDBJ databases">
        <title>Plesiomonas shigelloides zfcc0051, isolated from zebrafish feces.</title>
        <authorList>
            <person name="Vanderhoek Z."/>
            <person name="Gaulke C."/>
        </authorList>
    </citation>
    <scope>NUCLEOTIDE SEQUENCE</scope>
    <source>
        <strain evidence="18">Zfcc0051</strain>
    </source>
</reference>
<dbReference type="InterPro" id="IPR059117">
    <property type="entry name" value="APS_kinase_dom"/>
</dbReference>
<feature type="binding site" evidence="15">
    <location>
        <begin position="51"/>
        <end position="58"/>
    </location>
    <ligand>
        <name>ATP</name>
        <dbReference type="ChEBI" id="CHEBI:30616"/>
    </ligand>
</feature>
<evidence type="ECO:0000256" key="5">
    <source>
        <dbReference type="ARBA" id="ARBA00012121"/>
    </source>
</evidence>
<dbReference type="GO" id="GO:0070814">
    <property type="term" value="P:hydrogen sulfide biosynthetic process"/>
    <property type="evidence" value="ECO:0007669"/>
    <property type="project" value="UniProtKB-UniRule"/>
</dbReference>
<comment type="catalytic activity">
    <reaction evidence="1 15 16">
        <text>adenosine 5'-phosphosulfate + ATP = 3'-phosphoadenylyl sulfate + ADP + H(+)</text>
        <dbReference type="Rhea" id="RHEA:24152"/>
        <dbReference type="ChEBI" id="CHEBI:15378"/>
        <dbReference type="ChEBI" id="CHEBI:30616"/>
        <dbReference type="ChEBI" id="CHEBI:58243"/>
        <dbReference type="ChEBI" id="CHEBI:58339"/>
        <dbReference type="ChEBI" id="CHEBI:456216"/>
        <dbReference type="EC" id="2.7.1.25"/>
    </reaction>
</comment>
<evidence type="ECO:0000256" key="7">
    <source>
        <dbReference type="ARBA" id="ARBA00022553"/>
    </source>
</evidence>
<dbReference type="Pfam" id="PF01583">
    <property type="entry name" value="APS_kinase"/>
    <property type="match status" value="1"/>
</dbReference>
<accession>A0A8I2B4Q1</accession>
<proteinExistence type="inferred from homology"/>
<organism evidence="18 19">
    <name type="scientific">Plesiomonas shigelloides</name>
    <name type="common">Aeromonas shigelloides</name>
    <dbReference type="NCBI Taxonomy" id="703"/>
    <lineage>
        <taxon>Bacteria</taxon>
        <taxon>Pseudomonadati</taxon>
        <taxon>Pseudomonadota</taxon>
        <taxon>Gammaproteobacteria</taxon>
        <taxon>Enterobacterales</taxon>
        <taxon>Enterobacteriaceae</taxon>
        <taxon>Plesiomonas</taxon>
    </lineage>
</organism>
<name>A0A8I2B4Q1_PLESH</name>
<dbReference type="SUPFAM" id="SSF52540">
    <property type="entry name" value="P-loop containing nucleoside triphosphate hydrolases"/>
    <property type="match status" value="1"/>
</dbReference>
<dbReference type="InterPro" id="IPR027417">
    <property type="entry name" value="P-loop_NTPase"/>
</dbReference>
<dbReference type="AlphaFoldDB" id="A0A8I2B4Q1"/>
<keyword evidence="11 15" id="KW-0067">ATP-binding</keyword>
<dbReference type="Proteomes" id="UP000664658">
    <property type="component" value="Unassembled WGS sequence"/>
</dbReference>
<keyword evidence="8 15" id="KW-0808">Transferase</keyword>
<evidence type="ECO:0000256" key="8">
    <source>
        <dbReference type="ARBA" id="ARBA00022679"/>
    </source>
</evidence>
<comment type="function">
    <text evidence="2 15 16">Catalyzes the synthesis of activated sulfate.</text>
</comment>
<evidence type="ECO:0000256" key="2">
    <source>
        <dbReference type="ARBA" id="ARBA00002632"/>
    </source>
</evidence>
<dbReference type="EMBL" id="JAFNAA010000005">
    <property type="protein sequence ID" value="MBO1107818.1"/>
    <property type="molecule type" value="Genomic_DNA"/>
</dbReference>
<evidence type="ECO:0000256" key="1">
    <source>
        <dbReference type="ARBA" id="ARBA00001823"/>
    </source>
</evidence>
<evidence type="ECO:0000259" key="17">
    <source>
        <dbReference type="Pfam" id="PF01583"/>
    </source>
</evidence>
<dbReference type="HAMAP" id="MF_00065">
    <property type="entry name" value="Adenylyl_sulf_kinase"/>
    <property type="match status" value="1"/>
</dbReference>
<comment type="caution">
    <text evidence="18">The sequence shown here is derived from an EMBL/GenBank/DDBJ whole genome shotgun (WGS) entry which is preliminary data.</text>
</comment>
<dbReference type="PANTHER" id="PTHR11055">
    <property type="entry name" value="BIFUNCTIONAL 3'-PHOSPHOADENOSINE 5'-PHOSPHOSULFATE SYNTHASE"/>
    <property type="match status" value="1"/>
</dbReference>
<evidence type="ECO:0000313" key="19">
    <source>
        <dbReference type="Proteomes" id="UP000664658"/>
    </source>
</evidence>
<dbReference type="GO" id="GO:0004020">
    <property type="term" value="F:adenylylsulfate kinase activity"/>
    <property type="evidence" value="ECO:0007669"/>
    <property type="project" value="UniProtKB-UniRule"/>
</dbReference>
<evidence type="ECO:0000256" key="16">
    <source>
        <dbReference type="RuleBase" id="RU004347"/>
    </source>
</evidence>
<dbReference type="GO" id="GO:0000103">
    <property type="term" value="P:sulfate assimilation"/>
    <property type="evidence" value="ECO:0007669"/>
    <property type="project" value="UniProtKB-UniRule"/>
</dbReference>
<keyword evidence="9 15" id="KW-0547">Nucleotide-binding</keyword>
<evidence type="ECO:0000256" key="4">
    <source>
        <dbReference type="ARBA" id="ARBA00007008"/>
    </source>
</evidence>
<feature type="domain" description="APS kinase" evidence="17">
    <location>
        <begin position="43"/>
        <end position="192"/>
    </location>
</feature>
<gene>
    <name evidence="15 18" type="primary">cysC</name>
    <name evidence="18" type="ORF">J2R62_06220</name>
</gene>
<dbReference type="CDD" id="cd02027">
    <property type="entry name" value="APSK"/>
    <property type="match status" value="1"/>
</dbReference>
<evidence type="ECO:0000256" key="14">
    <source>
        <dbReference type="ARBA" id="ARBA00031464"/>
    </source>
</evidence>
<evidence type="ECO:0000256" key="12">
    <source>
        <dbReference type="ARBA" id="ARBA00029724"/>
    </source>
</evidence>
<keyword evidence="10 15" id="KW-0418">Kinase</keyword>
<evidence type="ECO:0000256" key="13">
    <source>
        <dbReference type="ARBA" id="ARBA00031393"/>
    </source>
</evidence>
<evidence type="ECO:0000313" key="18">
    <source>
        <dbReference type="EMBL" id="MBO1107818.1"/>
    </source>
</evidence>
<evidence type="ECO:0000256" key="6">
    <source>
        <dbReference type="ARBA" id="ARBA00018163"/>
    </source>
</evidence>
<dbReference type="NCBIfam" id="NF003013">
    <property type="entry name" value="PRK03846.1"/>
    <property type="match status" value="1"/>
</dbReference>
<feature type="active site" description="Phosphoserine intermediate" evidence="15">
    <location>
        <position position="125"/>
    </location>
</feature>
<dbReference type="UniPathway" id="UPA00140">
    <property type="reaction ID" value="UER00205"/>
</dbReference>
<comment type="similarity">
    <text evidence="4 15 16">Belongs to the APS kinase family.</text>
</comment>
<dbReference type="RefSeq" id="WP_010864738.1">
    <property type="nucleotide sequence ID" value="NZ_CP195150.1"/>
</dbReference>
<evidence type="ECO:0000256" key="11">
    <source>
        <dbReference type="ARBA" id="ARBA00022840"/>
    </source>
</evidence>
<protein>
    <recommendedName>
        <fullName evidence="6 15">Adenylyl-sulfate kinase</fullName>
        <ecNumber evidence="5 15">2.7.1.25</ecNumber>
    </recommendedName>
    <alternativeName>
        <fullName evidence="13 15">APS kinase</fullName>
    </alternativeName>
    <alternativeName>
        <fullName evidence="14 15">ATP adenosine-5'-phosphosulfate 3'-phosphotransferase</fullName>
    </alternativeName>
    <alternativeName>
        <fullName evidence="12 15">Adenosine-5'-phosphosulfate kinase</fullName>
    </alternativeName>
</protein>
<dbReference type="NCBIfam" id="TIGR00455">
    <property type="entry name" value="apsK"/>
    <property type="match status" value="1"/>
</dbReference>
<keyword evidence="7 15" id="KW-0597">Phosphoprotein</keyword>
<evidence type="ECO:0000256" key="9">
    <source>
        <dbReference type="ARBA" id="ARBA00022741"/>
    </source>
</evidence>
<evidence type="ECO:0000256" key="3">
    <source>
        <dbReference type="ARBA" id="ARBA00004806"/>
    </source>
</evidence>
<evidence type="ECO:0000256" key="10">
    <source>
        <dbReference type="ARBA" id="ARBA00022777"/>
    </source>
</evidence>